<evidence type="ECO:0000313" key="1">
    <source>
        <dbReference type="EMBL" id="WMS88739.1"/>
    </source>
</evidence>
<dbReference type="InterPro" id="IPR046500">
    <property type="entry name" value="DUF6678"/>
</dbReference>
<dbReference type="EMBL" id="CP133548">
    <property type="protein sequence ID" value="WMS88739.1"/>
    <property type="molecule type" value="Genomic_DNA"/>
</dbReference>
<protein>
    <submittedName>
        <fullName evidence="1">Uncharacterized protein</fullName>
    </submittedName>
</protein>
<sequence>MKRFDLKEHERRIDKLIANRFSASFMSNSKWERFFTALDVDMINIRAMLLKRVGRIDPHVTYMPKKEDLEKIWVSEGYNDCSYFYKEIEWLELINVYKPSNIPSQYVYQNIDDAESIINKIGKFEVERTPGGLRVYGYKT</sequence>
<gene>
    <name evidence="1" type="ORF">Q9312_07430</name>
</gene>
<accession>A0AA51RWH2</accession>
<reference evidence="1 2" key="1">
    <citation type="submission" date="2023-08" db="EMBL/GenBank/DDBJ databases">
        <title>Pleionea litopenaei sp. nov., isolated from stomach of juvenile Litopenaeus vannamei.</title>
        <authorList>
            <person name="Rho A.M."/>
            <person name="Hwang C.Y."/>
        </authorList>
    </citation>
    <scope>NUCLEOTIDE SEQUENCE [LARGE SCALE GENOMIC DNA]</scope>
    <source>
        <strain evidence="1 2">HL-JVS1</strain>
    </source>
</reference>
<dbReference type="RefSeq" id="WP_309203959.1">
    <property type="nucleotide sequence ID" value="NZ_CP133548.1"/>
</dbReference>
<dbReference type="AlphaFoldDB" id="A0AA51RWH2"/>
<evidence type="ECO:0000313" key="2">
    <source>
        <dbReference type="Proteomes" id="UP001239782"/>
    </source>
</evidence>
<name>A0AA51RWH2_9GAMM</name>
<keyword evidence="2" id="KW-1185">Reference proteome</keyword>
<dbReference type="Proteomes" id="UP001239782">
    <property type="component" value="Chromosome"/>
</dbReference>
<dbReference type="KEGG" id="plei:Q9312_07430"/>
<organism evidence="1 2">
    <name type="scientific">Pleionea litopenaei</name>
    <dbReference type="NCBI Taxonomy" id="3070815"/>
    <lineage>
        <taxon>Bacteria</taxon>
        <taxon>Pseudomonadati</taxon>
        <taxon>Pseudomonadota</taxon>
        <taxon>Gammaproteobacteria</taxon>
        <taxon>Oceanospirillales</taxon>
        <taxon>Pleioneaceae</taxon>
        <taxon>Pleionea</taxon>
    </lineage>
</organism>
<proteinExistence type="predicted"/>
<dbReference type="Pfam" id="PF20383">
    <property type="entry name" value="DUF6678"/>
    <property type="match status" value="1"/>
</dbReference>